<dbReference type="RefSeq" id="WP_088878116.1">
    <property type="nucleotide sequence ID" value="NZ_CP018309.1"/>
</dbReference>
<reference evidence="4" key="1">
    <citation type="submission" date="2016-12" db="EMBL/GenBank/DDBJ databases">
        <title>Comparative genomic analysis reveals the diversity, evolution, and environmental adaptation strategies of the genus Vibrio.</title>
        <authorList>
            <person name="Lin H."/>
            <person name="Wang X."/>
            <person name="Zhang X.-H."/>
        </authorList>
    </citation>
    <scope>NUCLEOTIDE SEQUENCE [LARGE SCALE GENOMIC DNA]</scope>
    <source>
        <strain evidence="4">QT6D1</strain>
    </source>
</reference>
<accession>A0AAN1KQ22</accession>
<proteinExistence type="predicted"/>
<keyword evidence="1" id="KW-0732">Signal</keyword>
<dbReference type="Pfam" id="PF00144">
    <property type="entry name" value="Beta-lactamase"/>
    <property type="match status" value="1"/>
</dbReference>
<dbReference type="Proteomes" id="UP000197092">
    <property type="component" value="Chromosome 2"/>
</dbReference>
<feature type="domain" description="Beta-lactamase-related" evidence="2">
    <location>
        <begin position="98"/>
        <end position="370"/>
    </location>
</feature>
<dbReference type="InterPro" id="IPR050789">
    <property type="entry name" value="Diverse_Enzym_Activities"/>
</dbReference>
<name>A0AAN1KQ22_9VIBR</name>
<feature type="signal peptide" evidence="1">
    <location>
        <begin position="1"/>
        <end position="20"/>
    </location>
</feature>
<feature type="chain" id="PRO_5042856241" description="Beta-lactamase-related domain-containing protein" evidence="1">
    <location>
        <begin position="21"/>
        <end position="391"/>
    </location>
</feature>
<sequence>MKAYLLPLIVLGGSIQPVVAANDASQNTTTFEYIDDSRGDYLSGWKALLTNSQPDKLLENGTWFDASPSPRPLTYKQGNRDLPAPFKKQLKANNTDGLMVLQGGTVVSEYYRYGFNANQIHLIHSTGKAYTSFACQDVYDQKKQQVMTVPIAMLVPETEGLHAGNATTEQALNMTLATKWSENYEDPNSHTMLSGKIGGWDPIPKNEQPQTWSTLYDTPVLGEHGKVWSYNSVSVILASKACAALAEKDFSELVQSSYDKLGFEDASWYVSNTFGELSAEGGQAMTMRDFVKLGLFMLENDDSTYVQDIWNADGTTAKLMKGYDFVQGYKNYWFKLSDDVIVAIGSSGQLIYVDKSKDIVIGKFSSFEKGQDKTSFKVALKLLKDIAEHYQ</sequence>
<dbReference type="EMBL" id="CP018309">
    <property type="protein sequence ID" value="ASI92097.1"/>
    <property type="molecule type" value="Genomic_DNA"/>
</dbReference>
<dbReference type="SUPFAM" id="SSF56601">
    <property type="entry name" value="beta-lactamase/transpeptidase-like"/>
    <property type="match status" value="1"/>
</dbReference>
<dbReference type="InterPro" id="IPR001466">
    <property type="entry name" value="Beta-lactam-related"/>
</dbReference>
<dbReference type="InterPro" id="IPR012338">
    <property type="entry name" value="Beta-lactam/transpept-like"/>
</dbReference>
<evidence type="ECO:0000256" key="1">
    <source>
        <dbReference type="SAM" id="SignalP"/>
    </source>
</evidence>
<dbReference type="PANTHER" id="PTHR43283">
    <property type="entry name" value="BETA-LACTAMASE-RELATED"/>
    <property type="match status" value="1"/>
</dbReference>
<protein>
    <recommendedName>
        <fullName evidence="2">Beta-lactamase-related domain-containing protein</fullName>
    </recommendedName>
</protein>
<dbReference type="PANTHER" id="PTHR43283:SF7">
    <property type="entry name" value="BETA-LACTAMASE-RELATED DOMAIN-CONTAINING PROTEIN"/>
    <property type="match status" value="1"/>
</dbReference>
<dbReference type="Gene3D" id="3.40.710.10">
    <property type="entry name" value="DD-peptidase/beta-lactamase superfamily"/>
    <property type="match status" value="1"/>
</dbReference>
<dbReference type="KEGG" id="vsh:BSZ05_19985"/>
<dbReference type="AlphaFoldDB" id="A0AAN1KQ22"/>
<evidence type="ECO:0000259" key="2">
    <source>
        <dbReference type="Pfam" id="PF00144"/>
    </source>
</evidence>
<gene>
    <name evidence="3" type="ORF">BSZ05_19985</name>
</gene>
<organism evidence="3 4">
    <name type="scientific">Vibrio mediterranei</name>
    <dbReference type="NCBI Taxonomy" id="689"/>
    <lineage>
        <taxon>Bacteria</taxon>
        <taxon>Pseudomonadati</taxon>
        <taxon>Pseudomonadota</taxon>
        <taxon>Gammaproteobacteria</taxon>
        <taxon>Vibrionales</taxon>
        <taxon>Vibrionaceae</taxon>
        <taxon>Vibrio</taxon>
    </lineage>
</organism>
<evidence type="ECO:0000313" key="3">
    <source>
        <dbReference type="EMBL" id="ASI92097.1"/>
    </source>
</evidence>
<evidence type="ECO:0000313" key="4">
    <source>
        <dbReference type="Proteomes" id="UP000197092"/>
    </source>
</evidence>